<evidence type="ECO:0000313" key="5">
    <source>
        <dbReference type="EMBL" id="MDH5835324.1"/>
    </source>
</evidence>
<dbReference type="Gene3D" id="1.10.260.40">
    <property type="entry name" value="lambda repressor-like DNA-binding domains"/>
    <property type="match status" value="1"/>
</dbReference>
<evidence type="ECO:0000313" key="6">
    <source>
        <dbReference type="Proteomes" id="UP001156873"/>
    </source>
</evidence>
<keyword evidence="1" id="KW-0805">Transcription regulation</keyword>
<dbReference type="InterPro" id="IPR010982">
    <property type="entry name" value="Lambda_DNA-bd_dom_sf"/>
</dbReference>
<evidence type="ECO:0000256" key="3">
    <source>
        <dbReference type="ARBA" id="ARBA00023163"/>
    </source>
</evidence>
<accession>A0ABT6JX97</accession>
<dbReference type="SUPFAM" id="SSF47413">
    <property type="entry name" value="lambda repressor-like DNA-binding domains"/>
    <property type="match status" value="1"/>
</dbReference>
<dbReference type="EMBL" id="JARXRO010000020">
    <property type="protein sequence ID" value="MDH5835324.1"/>
    <property type="molecule type" value="Genomic_DNA"/>
</dbReference>
<comment type="caution">
    <text evidence="5">The sequence shown here is derived from an EMBL/GenBank/DDBJ whole genome shotgun (WGS) entry which is preliminary data.</text>
</comment>
<sequence>MTSRNSLRKPPDVRGPKHQDKVTWRSHKVYLAKLPELSADELIQIRESLKMSRHVFANYLRTNIRTLENWEQGRARPNAQATALIHLVRKHPETVKHLAALT</sequence>
<dbReference type="PANTHER" id="PTHR36511">
    <property type="entry name" value="MERR FAMILY BACTERIAL REGULATORY PROTEIN"/>
    <property type="match status" value="1"/>
</dbReference>
<evidence type="ECO:0000256" key="4">
    <source>
        <dbReference type="SAM" id="MobiDB-lite"/>
    </source>
</evidence>
<gene>
    <name evidence="5" type="ORF">QFW81_15525</name>
</gene>
<proteinExistence type="predicted"/>
<reference evidence="5 6" key="1">
    <citation type="submission" date="2023-04" db="EMBL/GenBank/DDBJ databases">
        <title>Luteimonas sp. M1R5S59.</title>
        <authorList>
            <person name="Sun J.-Q."/>
        </authorList>
    </citation>
    <scope>NUCLEOTIDE SEQUENCE [LARGE SCALE GENOMIC DNA]</scope>
    <source>
        <strain evidence="5 6">M1R5S59</strain>
    </source>
</reference>
<protein>
    <submittedName>
        <fullName evidence="5">Transcriptional regulator</fullName>
    </submittedName>
</protein>
<organism evidence="5 6">
    <name type="scientific">Luteimonas kalidii</name>
    <dbReference type="NCBI Taxonomy" id="3042025"/>
    <lineage>
        <taxon>Bacteria</taxon>
        <taxon>Pseudomonadati</taxon>
        <taxon>Pseudomonadota</taxon>
        <taxon>Gammaproteobacteria</taxon>
        <taxon>Lysobacterales</taxon>
        <taxon>Lysobacteraceae</taxon>
        <taxon>Luteimonas</taxon>
    </lineage>
</organism>
<feature type="compositionally biased region" description="Basic and acidic residues" evidence="4">
    <location>
        <begin position="9"/>
        <end position="20"/>
    </location>
</feature>
<evidence type="ECO:0000256" key="1">
    <source>
        <dbReference type="ARBA" id="ARBA00023015"/>
    </source>
</evidence>
<keyword evidence="6" id="KW-1185">Reference proteome</keyword>
<name>A0ABT6JX97_9GAMM</name>
<dbReference type="InterPro" id="IPR052359">
    <property type="entry name" value="HTH-type_reg/antitoxin"/>
</dbReference>
<dbReference type="PANTHER" id="PTHR36511:SF3">
    <property type="entry name" value="ANTITOXIN HIGA-2"/>
    <property type="match status" value="1"/>
</dbReference>
<keyword evidence="3" id="KW-0804">Transcription</keyword>
<dbReference type="Proteomes" id="UP001156873">
    <property type="component" value="Unassembled WGS sequence"/>
</dbReference>
<feature type="region of interest" description="Disordered" evidence="4">
    <location>
        <begin position="1"/>
        <end position="20"/>
    </location>
</feature>
<evidence type="ECO:0000256" key="2">
    <source>
        <dbReference type="ARBA" id="ARBA00023125"/>
    </source>
</evidence>
<dbReference type="RefSeq" id="WP_280580059.1">
    <property type="nucleotide sequence ID" value="NZ_JARXRO010000020.1"/>
</dbReference>
<keyword evidence="2" id="KW-0238">DNA-binding</keyword>